<dbReference type="InterPro" id="IPR007627">
    <property type="entry name" value="RNA_pol_sigma70_r2"/>
</dbReference>
<dbReference type="InterPro" id="IPR013249">
    <property type="entry name" value="RNA_pol_sigma70_r4_t2"/>
</dbReference>
<keyword evidence="5" id="KW-0804">Transcription</keyword>
<name>A0ABN2GTQ1_9ACTN</name>
<evidence type="ECO:0000256" key="2">
    <source>
        <dbReference type="ARBA" id="ARBA00023015"/>
    </source>
</evidence>
<dbReference type="NCBIfam" id="TIGR02937">
    <property type="entry name" value="sigma70-ECF"/>
    <property type="match status" value="1"/>
</dbReference>
<evidence type="ECO:0000313" key="9">
    <source>
        <dbReference type="EMBL" id="GAA1676619.1"/>
    </source>
</evidence>
<dbReference type="Gene3D" id="1.10.10.10">
    <property type="entry name" value="Winged helix-like DNA-binding domain superfamily/Winged helix DNA-binding domain"/>
    <property type="match status" value="1"/>
</dbReference>
<keyword evidence="2" id="KW-0805">Transcription regulation</keyword>
<gene>
    <name evidence="9" type="ORF">GCM10009745_19860</name>
</gene>
<evidence type="ECO:0000256" key="1">
    <source>
        <dbReference type="ARBA" id="ARBA00010641"/>
    </source>
</evidence>
<feature type="domain" description="RNA polymerase sigma factor 70 region 4 type 2" evidence="8">
    <location>
        <begin position="158"/>
        <end position="193"/>
    </location>
</feature>
<dbReference type="InterPro" id="IPR039425">
    <property type="entry name" value="RNA_pol_sigma-70-like"/>
</dbReference>
<keyword evidence="3" id="KW-0731">Sigma factor</keyword>
<dbReference type="InterPro" id="IPR013324">
    <property type="entry name" value="RNA_pol_sigma_r3/r4-like"/>
</dbReference>
<organism evidence="9 10">
    <name type="scientific">Kribbella yunnanensis</name>
    <dbReference type="NCBI Taxonomy" id="190194"/>
    <lineage>
        <taxon>Bacteria</taxon>
        <taxon>Bacillati</taxon>
        <taxon>Actinomycetota</taxon>
        <taxon>Actinomycetes</taxon>
        <taxon>Propionibacteriales</taxon>
        <taxon>Kribbellaceae</taxon>
        <taxon>Kribbella</taxon>
    </lineage>
</organism>
<dbReference type="CDD" id="cd06171">
    <property type="entry name" value="Sigma70_r4"/>
    <property type="match status" value="1"/>
</dbReference>
<dbReference type="InterPro" id="IPR013325">
    <property type="entry name" value="RNA_pol_sigma_r2"/>
</dbReference>
<protein>
    <submittedName>
        <fullName evidence="9">RNA polymerase sigma factor</fullName>
    </submittedName>
</protein>
<dbReference type="Pfam" id="PF04542">
    <property type="entry name" value="Sigma70_r2"/>
    <property type="match status" value="1"/>
</dbReference>
<dbReference type="Proteomes" id="UP001500280">
    <property type="component" value="Unassembled WGS sequence"/>
</dbReference>
<dbReference type="Gene3D" id="1.10.1740.10">
    <property type="match status" value="1"/>
</dbReference>
<dbReference type="PANTHER" id="PTHR43133">
    <property type="entry name" value="RNA POLYMERASE ECF-TYPE SIGMA FACTO"/>
    <property type="match status" value="1"/>
</dbReference>
<dbReference type="SUPFAM" id="SSF88946">
    <property type="entry name" value="Sigma2 domain of RNA polymerase sigma factors"/>
    <property type="match status" value="1"/>
</dbReference>
<evidence type="ECO:0000259" key="8">
    <source>
        <dbReference type="Pfam" id="PF08281"/>
    </source>
</evidence>
<evidence type="ECO:0000313" key="10">
    <source>
        <dbReference type="Proteomes" id="UP001500280"/>
    </source>
</evidence>
<evidence type="ECO:0000259" key="7">
    <source>
        <dbReference type="Pfam" id="PF04542"/>
    </source>
</evidence>
<keyword evidence="4" id="KW-0238">DNA-binding</keyword>
<evidence type="ECO:0000256" key="6">
    <source>
        <dbReference type="SAM" id="MobiDB-lite"/>
    </source>
</evidence>
<comment type="caution">
    <text evidence="9">The sequence shown here is derived from an EMBL/GenBank/DDBJ whole genome shotgun (WGS) entry which is preliminary data.</text>
</comment>
<comment type="similarity">
    <text evidence="1">Belongs to the sigma-70 factor family. ECF subfamily.</text>
</comment>
<evidence type="ECO:0000256" key="4">
    <source>
        <dbReference type="ARBA" id="ARBA00023125"/>
    </source>
</evidence>
<feature type="compositionally biased region" description="Basic and acidic residues" evidence="6">
    <location>
        <begin position="116"/>
        <end position="128"/>
    </location>
</feature>
<dbReference type="EMBL" id="BAAANF010000006">
    <property type="protein sequence ID" value="GAA1676619.1"/>
    <property type="molecule type" value="Genomic_DNA"/>
</dbReference>
<evidence type="ECO:0000256" key="5">
    <source>
        <dbReference type="ARBA" id="ARBA00023163"/>
    </source>
</evidence>
<dbReference type="Pfam" id="PF08281">
    <property type="entry name" value="Sigma70_r4_2"/>
    <property type="match status" value="1"/>
</dbReference>
<dbReference type="InterPro" id="IPR036388">
    <property type="entry name" value="WH-like_DNA-bd_sf"/>
</dbReference>
<dbReference type="PANTHER" id="PTHR43133:SF8">
    <property type="entry name" value="RNA POLYMERASE SIGMA FACTOR HI_1459-RELATED"/>
    <property type="match status" value="1"/>
</dbReference>
<dbReference type="SUPFAM" id="SSF88659">
    <property type="entry name" value="Sigma3 and sigma4 domains of RNA polymerase sigma factors"/>
    <property type="match status" value="1"/>
</dbReference>
<accession>A0ABN2GTQ1</accession>
<evidence type="ECO:0000256" key="3">
    <source>
        <dbReference type="ARBA" id="ARBA00023082"/>
    </source>
</evidence>
<reference evidence="9 10" key="1">
    <citation type="journal article" date="2019" name="Int. J. Syst. Evol. Microbiol.">
        <title>The Global Catalogue of Microorganisms (GCM) 10K type strain sequencing project: providing services to taxonomists for standard genome sequencing and annotation.</title>
        <authorList>
            <consortium name="The Broad Institute Genomics Platform"/>
            <consortium name="The Broad Institute Genome Sequencing Center for Infectious Disease"/>
            <person name="Wu L."/>
            <person name="Ma J."/>
        </authorList>
    </citation>
    <scope>NUCLEOTIDE SEQUENCE [LARGE SCALE GENOMIC DNA]</scope>
    <source>
        <strain evidence="9 10">JCM 14307</strain>
    </source>
</reference>
<feature type="domain" description="RNA polymerase sigma-70 region 2" evidence="7">
    <location>
        <begin position="38"/>
        <end position="106"/>
    </location>
</feature>
<proteinExistence type="inferred from homology"/>
<keyword evidence="10" id="KW-1185">Reference proteome</keyword>
<sequence length="203" mass="22821">MGAIMNRNRILNHMANDGDALDDLARRAAQDPALLDELIRQVQPQVMRICQRVLPHRADAEDACQDALLAVATKVGTFSGRSRFSTWVHVVASNAARETYRRLKRRAVENPAAWQEDDRPARYDRPDPRTTSVVAGTRLDLLDALEQLELDLPETVTSVVLRDIYELSYDEIAEQVGIPVGTVKSRISRARVSLKAQLLPRQE</sequence>
<dbReference type="InterPro" id="IPR014284">
    <property type="entry name" value="RNA_pol_sigma-70_dom"/>
</dbReference>
<feature type="region of interest" description="Disordered" evidence="6">
    <location>
        <begin position="111"/>
        <end position="130"/>
    </location>
</feature>